<keyword evidence="2" id="KW-0732">Signal</keyword>
<keyword evidence="1" id="KW-0378">Hydrolase</keyword>
<dbReference type="GO" id="GO:0016788">
    <property type="term" value="F:hydrolase activity, acting on ester bonds"/>
    <property type="evidence" value="ECO:0007669"/>
    <property type="project" value="InterPro"/>
</dbReference>
<name>A0A5N6ZFY0_9EURO</name>
<organism evidence="3 4">
    <name type="scientific">Aspergillus coremiiformis</name>
    <dbReference type="NCBI Taxonomy" id="138285"/>
    <lineage>
        <taxon>Eukaryota</taxon>
        <taxon>Fungi</taxon>
        <taxon>Dikarya</taxon>
        <taxon>Ascomycota</taxon>
        <taxon>Pezizomycotina</taxon>
        <taxon>Eurotiomycetes</taxon>
        <taxon>Eurotiomycetidae</taxon>
        <taxon>Eurotiales</taxon>
        <taxon>Aspergillaceae</taxon>
        <taxon>Aspergillus</taxon>
        <taxon>Aspergillus subgen. Circumdati</taxon>
    </lineage>
</organism>
<feature type="chain" id="PRO_5024979663" description="GDSL lipase/esterase" evidence="2">
    <location>
        <begin position="21"/>
        <end position="353"/>
    </location>
</feature>
<dbReference type="Gene3D" id="3.40.50.1110">
    <property type="entry name" value="SGNH hydrolase"/>
    <property type="match status" value="1"/>
</dbReference>
<evidence type="ECO:0008006" key="5">
    <source>
        <dbReference type="Google" id="ProtNLM"/>
    </source>
</evidence>
<dbReference type="InterPro" id="IPR051058">
    <property type="entry name" value="GDSL_Est/Lipase"/>
</dbReference>
<dbReference type="SUPFAM" id="SSF52266">
    <property type="entry name" value="SGNH hydrolase"/>
    <property type="match status" value="1"/>
</dbReference>
<dbReference type="PANTHER" id="PTHR45648:SF22">
    <property type="entry name" value="GDSL LIPASE_ACYLHYDROLASE FAMILY PROTEIN (AFU_ORTHOLOGUE AFUA_4G14700)"/>
    <property type="match status" value="1"/>
</dbReference>
<gene>
    <name evidence="3" type="ORF">BDV28DRAFT_145477</name>
</gene>
<sequence length="353" mass="39630">MRAFPLLLGILATAQDIALAHRTLAWGPKQFKNLVTFGDSYTDDTRLSYILTHNGSAPPVGWKQPITNNSASGGYTWGHYVAQATNSTRHNYAVSGAVCSNKITPRAMSSLNMPYPSVLEYEIPAFIADTRYTDAQGRPFLDIPADDTVYAIWIGTNDLGNYAFLTDSQVRGKTIPDYIECVYEALHRIYQNGGRHFVLMNVAPLQLAPQYALPGHGAVKSLSWWPDRPSNHTAIHYRMWEQLVTVNEVFGYRTPFEVLGTDRYAGAGIAVMDLYGLLSDIYYNPEQWFGQKDVNVTGFVKHCNAQGEDCARLPGEKTFMWFDELHPSEATDKLIAEEFVKVVRGKSDYATYW</sequence>
<dbReference type="PANTHER" id="PTHR45648">
    <property type="entry name" value="GDSL LIPASE/ACYLHYDROLASE FAMILY PROTEIN (AFU_ORTHOLOGUE AFUA_4G14700)"/>
    <property type="match status" value="1"/>
</dbReference>
<evidence type="ECO:0000256" key="2">
    <source>
        <dbReference type="SAM" id="SignalP"/>
    </source>
</evidence>
<dbReference type="AlphaFoldDB" id="A0A5N6ZFY0"/>
<dbReference type="EMBL" id="ML739042">
    <property type="protein sequence ID" value="KAE8356133.1"/>
    <property type="molecule type" value="Genomic_DNA"/>
</dbReference>
<dbReference type="CDD" id="cd01846">
    <property type="entry name" value="fatty_acyltransferase_like"/>
    <property type="match status" value="1"/>
</dbReference>
<feature type="signal peptide" evidence="2">
    <location>
        <begin position="1"/>
        <end position="20"/>
    </location>
</feature>
<protein>
    <recommendedName>
        <fullName evidence="5">GDSL lipase/esterase</fullName>
    </recommendedName>
</protein>
<dbReference type="OrthoDB" id="1600564at2759"/>
<evidence type="ECO:0000313" key="3">
    <source>
        <dbReference type="EMBL" id="KAE8356133.1"/>
    </source>
</evidence>
<dbReference type="Pfam" id="PF00657">
    <property type="entry name" value="Lipase_GDSL"/>
    <property type="match status" value="1"/>
</dbReference>
<dbReference type="InterPro" id="IPR001087">
    <property type="entry name" value="GDSL"/>
</dbReference>
<dbReference type="InterPro" id="IPR036514">
    <property type="entry name" value="SGNH_hydro_sf"/>
</dbReference>
<evidence type="ECO:0000313" key="4">
    <source>
        <dbReference type="Proteomes" id="UP000327118"/>
    </source>
</evidence>
<keyword evidence="4" id="KW-1185">Reference proteome</keyword>
<dbReference type="Proteomes" id="UP000327118">
    <property type="component" value="Unassembled WGS sequence"/>
</dbReference>
<reference evidence="4" key="1">
    <citation type="submission" date="2019-04" db="EMBL/GenBank/DDBJ databases">
        <title>Friends and foes A comparative genomics studyof 23 Aspergillus species from section Flavi.</title>
        <authorList>
            <consortium name="DOE Joint Genome Institute"/>
            <person name="Kjaerbolling I."/>
            <person name="Vesth T."/>
            <person name="Frisvad J.C."/>
            <person name="Nybo J.L."/>
            <person name="Theobald S."/>
            <person name="Kildgaard S."/>
            <person name="Isbrandt T."/>
            <person name="Kuo A."/>
            <person name="Sato A."/>
            <person name="Lyhne E.K."/>
            <person name="Kogle M.E."/>
            <person name="Wiebenga A."/>
            <person name="Kun R.S."/>
            <person name="Lubbers R.J."/>
            <person name="Makela M.R."/>
            <person name="Barry K."/>
            <person name="Chovatia M."/>
            <person name="Clum A."/>
            <person name="Daum C."/>
            <person name="Haridas S."/>
            <person name="He G."/>
            <person name="LaButti K."/>
            <person name="Lipzen A."/>
            <person name="Mondo S."/>
            <person name="Riley R."/>
            <person name="Salamov A."/>
            <person name="Simmons B.A."/>
            <person name="Magnuson J.K."/>
            <person name="Henrissat B."/>
            <person name="Mortensen U.H."/>
            <person name="Larsen T.O."/>
            <person name="Devries R.P."/>
            <person name="Grigoriev I.V."/>
            <person name="Machida M."/>
            <person name="Baker S.E."/>
            <person name="Andersen M.R."/>
        </authorList>
    </citation>
    <scope>NUCLEOTIDE SEQUENCE [LARGE SCALE GENOMIC DNA]</scope>
    <source>
        <strain evidence="4">CBS 553.77</strain>
    </source>
</reference>
<evidence type="ECO:0000256" key="1">
    <source>
        <dbReference type="ARBA" id="ARBA00022801"/>
    </source>
</evidence>
<accession>A0A5N6ZFY0</accession>
<proteinExistence type="predicted"/>